<evidence type="ECO:0000313" key="1">
    <source>
        <dbReference type="EMBL" id="TDX51956.1"/>
    </source>
</evidence>
<gene>
    <name evidence="1" type="ORF">C7959_10980</name>
</gene>
<dbReference type="EMBL" id="SOEG01000009">
    <property type="protein sequence ID" value="TDX51956.1"/>
    <property type="molecule type" value="Genomic_DNA"/>
</dbReference>
<organism evidence="1 2">
    <name type="scientific">Orenia marismortui</name>
    <dbReference type="NCBI Taxonomy" id="46469"/>
    <lineage>
        <taxon>Bacteria</taxon>
        <taxon>Bacillati</taxon>
        <taxon>Bacillota</taxon>
        <taxon>Clostridia</taxon>
        <taxon>Halanaerobiales</taxon>
        <taxon>Halobacteroidaceae</taxon>
        <taxon>Orenia</taxon>
    </lineage>
</organism>
<sequence length="99" mass="11820">MQKNIQIEEYIEKNLEYSNILLNFTELLNLMTKKDATIKLDKLDPKELIEELQGEYWGLDVTISLLIGHEAYGKNELFLFESKEKRDDFYEYLNQLIIL</sequence>
<comment type="caution">
    <text evidence="1">The sequence shown here is derived from an EMBL/GenBank/DDBJ whole genome shotgun (WGS) entry which is preliminary data.</text>
</comment>
<dbReference type="AlphaFoldDB" id="A0A4R8GZ92"/>
<keyword evidence="2" id="KW-1185">Reference proteome</keyword>
<reference evidence="1 2" key="1">
    <citation type="submission" date="2019-03" db="EMBL/GenBank/DDBJ databases">
        <title>Subsurface microbial communities from deep shales in Ohio and West Virginia, USA.</title>
        <authorList>
            <person name="Wrighton K."/>
        </authorList>
    </citation>
    <scope>NUCLEOTIDE SEQUENCE [LARGE SCALE GENOMIC DNA]</scope>
    <source>
        <strain evidence="1 2">MSL 6dP</strain>
    </source>
</reference>
<proteinExistence type="predicted"/>
<protein>
    <submittedName>
        <fullName evidence="1">Uncharacterized protein</fullName>
    </submittedName>
</protein>
<accession>A0A4R8GZ92</accession>
<dbReference type="Proteomes" id="UP000295832">
    <property type="component" value="Unassembled WGS sequence"/>
</dbReference>
<dbReference type="RefSeq" id="WP_134116228.1">
    <property type="nucleotide sequence ID" value="NZ_SOEG01000009.1"/>
</dbReference>
<evidence type="ECO:0000313" key="2">
    <source>
        <dbReference type="Proteomes" id="UP000295832"/>
    </source>
</evidence>
<name>A0A4R8GZ92_9FIRM</name>